<sequence length="269" mass="29860">MHRLPLVLLSVILISILDIAVCTHVSIVGGKEAKGPRPWMVSIQVQKQHICGGILIKDQWVLTAAHCKRYFSNEKYVTVLLGAHSLSDETKTIRMKTWSFEVPQTFNENTKSDDIMLIKLNQKVKVRREKVKKTKLPKSHSDIPPGTKCVVTGWGATRDKAKKCSDTLQEAEVRVLARGVCNRLYQSDPVITEDMLCAANEMTGGDACWGDSGGPLRCNDKLVGLVSGGSGCGNPKKPGVYTRLSKRHLTWINHILKKHSNITFTEESL</sequence>
<dbReference type="SMART" id="SM00020">
    <property type="entry name" value="Tryp_SPc"/>
    <property type="match status" value="1"/>
</dbReference>
<feature type="signal peptide" evidence="6">
    <location>
        <begin position="1"/>
        <end position="22"/>
    </location>
</feature>
<dbReference type="PRINTS" id="PR00722">
    <property type="entry name" value="CHYMOTRYPSIN"/>
</dbReference>
<reference evidence="8 9" key="1">
    <citation type="submission" date="2020-06" db="EMBL/GenBank/DDBJ databases">
        <authorList>
            <consortium name="Wellcome Sanger Institute Data Sharing"/>
        </authorList>
    </citation>
    <scope>NUCLEOTIDE SEQUENCE [LARGE SCALE GENOMIC DNA]</scope>
</reference>
<reference evidence="8" key="2">
    <citation type="submission" date="2025-08" db="UniProtKB">
        <authorList>
            <consortium name="Ensembl"/>
        </authorList>
    </citation>
    <scope>IDENTIFICATION</scope>
</reference>
<dbReference type="Proteomes" id="UP000694580">
    <property type="component" value="Chromosome 3"/>
</dbReference>
<dbReference type="PANTHER" id="PTHR24271">
    <property type="entry name" value="KALLIKREIN-RELATED"/>
    <property type="match status" value="1"/>
</dbReference>
<keyword evidence="4" id="KW-0720">Serine protease</keyword>
<evidence type="ECO:0000256" key="3">
    <source>
        <dbReference type="ARBA" id="ARBA00022801"/>
    </source>
</evidence>
<dbReference type="InterPro" id="IPR009003">
    <property type="entry name" value="Peptidase_S1_PA"/>
</dbReference>
<dbReference type="CDD" id="cd00190">
    <property type="entry name" value="Tryp_SPc"/>
    <property type="match status" value="1"/>
</dbReference>
<keyword evidence="9" id="KW-1185">Reference proteome</keyword>
<evidence type="ECO:0000256" key="1">
    <source>
        <dbReference type="ARBA" id="ARBA00022670"/>
    </source>
</evidence>
<evidence type="ECO:0000259" key="7">
    <source>
        <dbReference type="PROSITE" id="PS50240"/>
    </source>
</evidence>
<evidence type="ECO:0000313" key="8">
    <source>
        <dbReference type="Ensembl" id="ENSDCDP00010023344.1"/>
    </source>
</evidence>
<feature type="domain" description="Peptidase S1" evidence="7">
    <location>
        <begin position="27"/>
        <end position="257"/>
    </location>
</feature>
<dbReference type="AlphaFoldDB" id="A0AAY4BQU9"/>
<keyword evidence="1" id="KW-0645">Protease</keyword>
<dbReference type="Gene3D" id="2.40.10.10">
    <property type="entry name" value="Trypsin-like serine proteases"/>
    <property type="match status" value="2"/>
</dbReference>
<evidence type="ECO:0000256" key="2">
    <source>
        <dbReference type="ARBA" id="ARBA00022729"/>
    </source>
</evidence>
<dbReference type="Pfam" id="PF00089">
    <property type="entry name" value="Trypsin"/>
    <property type="match status" value="1"/>
</dbReference>
<keyword evidence="5" id="KW-1015">Disulfide bond</keyword>
<dbReference type="InterPro" id="IPR001314">
    <property type="entry name" value="Peptidase_S1A"/>
</dbReference>
<dbReference type="SUPFAM" id="SSF50494">
    <property type="entry name" value="Trypsin-like serine proteases"/>
    <property type="match status" value="1"/>
</dbReference>
<feature type="chain" id="PRO_5044227287" description="Peptidase S1 domain-containing protein" evidence="6">
    <location>
        <begin position="23"/>
        <end position="269"/>
    </location>
</feature>
<evidence type="ECO:0000256" key="5">
    <source>
        <dbReference type="ARBA" id="ARBA00023157"/>
    </source>
</evidence>
<organism evidence="8 9">
    <name type="scientific">Denticeps clupeoides</name>
    <name type="common">denticle herring</name>
    <dbReference type="NCBI Taxonomy" id="299321"/>
    <lineage>
        <taxon>Eukaryota</taxon>
        <taxon>Metazoa</taxon>
        <taxon>Chordata</taxon>
        <taxon>Craniata</taxon>
        <taxon>Vertebrata</taxon>
        <taxon>Euteleostomi</taxon>
        <taxon>Actinopterygii</taxon>
        <taxon>Neopterygii</taxon>
        <taxon>Teleostei</taxon>
        <taxon>Clupei</taxon>
        <taxon>Clupeiformes</taxon>
        <taxon>Denticipitoidei</taxon>
        <taxon>Denticipitidae</taxon>
        <taxon>Denticeps</taxon>
    </lineage>
</organism>
<dbReference type="InterPro" id="IPR043504">
    <property type="entry name" value="Peptidase_S1_PA_chymotrypsin"/>
</dbReference>
<protein>
    <recommendedName>
        <fullName evidence="7">Peptidase S1 domain-containing protein</fullName>
    </recommendedName>
</protein>
<dbReference type="Ensembl" id="ENSDCDT00010028170.1">
    <property type="protein sequence ID" value="ENSDCDP00010023344.1"/>
    <property type="gene ID" value="ENSDCDG00010014096.1"/>
</dbReference>
<dbReference type="InterPro" id="IPR001254">
    <property type="entry name" value="Trypsin_dom"/>
</dbReference>
<proteinExistence type="predicted"/>
<dbReference type="InterPro" id="IPR018114">
    <property type="entry name" value="TRYPSIN_HIS"/>
</dbReference>
<keyword evidence="2 6" id="KW-0732">Signal</keyword>
<dbReference type="PROSITE" id="PS50240">
    <property type="entry name" value="TRYPSIN_DOM"/>
    <property type="match status" value="1"/>
</dbReference>
<gene>
    <name evidence="8" type="primary">GZMA</name>
</gene>
<reference evidence="8" key="3">
    <citation type="submission" date="2025-09" db="UniProtKB">
        <authorList>
            <consortium name="Ensembl"/>
        </authorList>
    </citation>
    <scope>IDENTIFICATION</scope>
</reference>
<evidence type="ECO:0000256" key="4">
    <source>
        <dbReference type="ARBA" id="ARBA00022825"/>
    </source>
</evidence>
<dbReference type="PANTHER" id="PTHR24271:SF96">
    <property type="entry name" value="GRANZYME A-RELATED"/>
    <property type="match status" value="1"/>
</dbReference>
<name>A0AAY4BQU9_9TELE</name>
<dbReference type="GeneTree" id="ENSGT00940000163160"/>
<evidence type="ECO:0000256" key="6">
    <source>
        <dbReference type="SAM" id="SignalP"/>
    </source>
</evidence>
<dbReference type="PROSITE" id="PS00134">
    <property type="entry name" value="TRYPSIN_HIS"/>
    <property type="match status" value="1"/>
</dbReference>
<dbReference type="GO" id="GO:0004252">
    <property type="term" value="F:serine-type endopeptidase activity"/>
    <property type="evidence" value="ECO:0007669"/>
    <property type="project" value="InterPro"/>
</dbReference>
<accession>A0AAY4BQU9</accession>
<dbReference type="GO" id="GO:0006508">
    <property type="term" value="P:proteolysis"/>
    <property type="evidence" value="ECO:0007669"/>
    <property type="project" value="UniProtKB-KW"/>
</dbReference>
<dbReference type="FunFam" id="2.40.10.10:FF:000120">
    <property type="entry name" value="Putative serine protease"/>
    <property type="match status" value="1"/>
</dbReference>
<evidence type="ECO:0000313" key="9">
    <source>
        <dbReference type="Proteomes" id="UP000694580"/>
    </source>
</evidence>
<keyword evidence="3" id="KW-0378">Hydrolase</keyword>